<keyword evidence="4 9" id="KW-0812">Transmembrane</keyword>
<evidence type="ECO:0000313" key="16">
    <source>
        <dbReference type="Proteomes" id="UP000444401"/>
    </source>
</evidence>
<comment type="subcellular location">
    <subcellularLocation>
        <location evidence="1 9">Cell outer membrane</location>
        <topology evidence="1 9">Multi-pass membrane protein</topology>
    </subcellularLocation>
</comment>
<accession>A0ABW9UX29</accession>
<feature type="domain" description="TonB-dependent receptor plug" evidence="14">
    <location>
        <begin position="60"/>
        <end position="174"/>
    </location>
</feature>
<keyword evidence="5 12" id="KW-0732">Signal</keyword>
<dbReference type="Gene3D" id="2.40.170.20">
    <property type="entry name" value="TonB-dependent receptor, beta-barrel domain"/>
    <property type="match status" value="1"/>
</dbReference>
<evidence type="ECO:0000256" key="12">
    <source>
        <dbReference type="SAM" id="SignalP"/>
    </source>
</evidence>
<dbReference type="Proteomes" id="UP000444401">
    <property type="component" value="Unassembled WGS sequence"/>
</dbReference>
<evidence type="ECO:0000256" key="8">
    <source>
        <dbReference type="ARBA" id="ARBA00023237"/>
    </source>
</evidence>
<dbReference type="PROSITE" id="PS52016">
    <property type="entry name" value="TONB_DEPENDENT_REC_3"/>
    <property type="match status" value="1"/>
</dbReference>
<dbReference type="Pfam" id="PF00593">
    <property type="entry name" value="TonB_dep_Rec_b-barrel"/>
    <property type="match status" value="1"/>
</dbReference>
<evidence type="ECO:0000256" key="11">
    <source>
        <dbReference type="RuleBase" id="RU003357"/>
    </source>
</evidence>
<keyword evidence="2 9" id="KW-0813">Transport</keyword>
<feature type="signal peptide" evidence="12">
    <location>
        <begin position="1"/>
        <end position="21"/>
    </location>
</feature>
<dbReference type="InterPro" id="IPR010917">
    <property type="entry name" value="TonB_rcpt_CS"/>
</dbReference>
<dbReference type="EMBL" id="WTYO01000005">
    <property type="protein sequence ID" value="MXO69401.1"/>
    <property type="molecule type" value="Genomic_DNA"/>
</dbReference>
<keyword evidence="7 9" id="KW-0472">Membrane</keyword>
<evidence type="ECO:0000256" key="4">
    <source>
        <dbReference type="ARBA" id="ARBA00022692"/>
    </source>
</evidence>
<feature type="short sequence motif" description="TonB C-terminal box" evidence="10">
    <location>
        <begin position="987"/>
        <end position="1004"/>
    </location>
</feature>
<evidence type="ECO:0000256" key="7">
    <source>
        <dbReference type="ARBA" id="ARBA00023136"/>
    </source>
</evidence>
<keyword evidence="6 11" id="KW-0798">TonB box</keyword>
<organism evidence="15 16">
    <name type="scientific">Pelagerythrobacter marinus</name>
    <dbReference type="NCBI Taxonomy" id="538382"/>
    <lineage>
        <taxon>Bacteria</taxon>
        <taxon>Pseudomonadati</taxon>
        <taxon>Pseudomonadota</taxon>
        <taxon>Alphaproteobacteria</taxon>
        <taxon>Sphingomonadales</taxon>
        <taxon>Erythrobacteraceae</taxon>
        <taxon>Pelagerythrobacter</taxon>
    </lineage>
</organism>
<evidence type="ECO:0000256" key="2">
    <source>
        <dbReference type="ARBA" id="ARBA00022448"/>
    </source>
</evidence>
<evidence type="ECO:0000259" key="13">
    <source>
        <dbReference type="Pfam" id="PF00593"/>
    </source>
</evidence>
<evidence type="ECO:0000256" key="6">
    <source>
        <dbReference type="ARBA" id="ARBA00023077"/>
    </source>
</evidence>
<gene>
    <name evidence="15" type="ORF">GRI72_11255</name>
</gene>
<comment type="caution">
    <text evidence="15">The sequence shown here is derived from an EMBL/GenBank/DDBJ whole genome shotgun (WGS) entry which is preliminary data.</text>
</comment>
<feature type="chain" id="PRO_5045931728" evidence="12">
    <location>
        <begin position="22"/>
        <end position="1004"/>
    </location>
</feature>
<sequence>MRNNFALLGLGVSALALCGHAGVAAQESAGQSLPAGQEAEAASTGNEIVVTGTRLRRSAADSPVPLQVLGAEGIEETGTGDLYEAVELLPGVSGGITPEGSVSSVQSSGLSTISLRRLGDNRTLTLIDGRRAVSNSGNSDRVSLSTIPSGFVERVEVTTGGASAIYGSDAVAGVVNIILKDDVDGLELNGRISTPEASGGEEYRIEGLWGTRFADDRGYLMLSASWRDENGIRADATRPESVAALEFNSPASPASDAWAGETCNNDDPDFHCLLPDASISTPGGVFEGDAWYKDGQWFNDKSLRPSDRPEGSDFLSDHDGYDFRTGRTLRPERKVLTLGLHSTFEVSDVTEFTVSALYSDVSSRYYTGYETLNDNDSYGLLDAFSLGNLPSDHPFIPPEVAETRSGSVSFDRRVVELGEQQRYNERRTYRLAAAFDGQMTDNAEWSLYATYGHFSQAQENPNELNFRRANWALDVEPDGNGGFQCASAEARADGCVPLNIFGEGSITQAAADYIRYNGYGEQTRDQVTAGGYISGDFANVMGMELLWAAGAEFRHEEQDTFGDPDGDLVGGIDGDPATDDVLVTSLSSFPSIAADYQVFEFFGEADLEVIPDRLRLQVAGRYGDYTTVGGVFSYNVGGVFNVTDDFLVRGQYSRSQRAPNITEFFSPPRPDADDLTDPCEGLLPDGSGLSQPRSVGGENVDLAVVRANCLSEPGIQAYFAHPDYEAGDPFDPGGSVQGPNAGNNTLKEETADTWTAGFVYQPNWSGRNLSLIVDYFKISIDDVISSVSTQNTVDLCYASDSFPDNKFCDVITRNPVSGEVSQVINRVENLVSEVVEGVDAQLNWRRIDLGVPGLFDIDLRYSHYFKDEQSFLDLVGNEITNDYLPYIGNPSDELLLKIGYRLDGFRLSYTMTYESGGVDDPVNFPEPGDLEYYAIGGQDFHRIYAAYDFGPGERFRVYGGVNNLFDTIGKIYPTGTLGGSSYNINHSLADSVGREFYLGLRARF</sequence>
<feature type="domain" description="TonB-dependent receptor-like beta-barrel" evidence="13">
    <location>
        <begin position="421"/>
        <end position="964"/>
    </location>
</feature>
<keyword evidence="8 9" id="KW-0998">Cell outer membrane</keyword>
<keyword evidence="16" id="KW-1185">Reference proteome</keyword>
<reference evidence="15 16" key="1">
    <citation type="submission" date="2019-12" db="EMBL/GenBank/DDBJ databases">
        <title>Genomic-based taxomic classification of the family Erythrobacteraceae.</title>
        <authorList>
            <person name="Xu L."/>
        </authorList>
    </citation>
    <scope>NUCLEOTIDE SEQUENCE [LARGE SCALE GENOMIC DNA]</scope>
    <source>
        <strain evidence="15 16">H32</strain>
    </source>
</reference>
<dbReference type="SUPFAM" id="SSF56935">
    <property type="entry name" value="Porins"/>
    <property type="match status" value="1"/>
</dbReference>
<evidence type="ECO:0000256" key="3">
    <source>
        <dbReference type="ARBA" id="ARBA00022452"/>
    </source>
</evidence>
<dbReference type="RefSeq" id="WP_160734026.1">
    <property type="nucleotide sequence ID" value="NZ_WTYO01000005.1"/>
</dbReference>
<dbReference type="InterPro" id="IPR000531">
    <property type="entry name" value="Beta-barrel_TonB"/>
</dbReference>
<dbReference type="Gene3D" id="2.170.130.10">
    <property type="entry name" value="TonB-dependent receptor, plug domain"/>
    <property type="match status" value="1"/>
</dbReference>
<evidence type="ECO:0000256" key="9">
    <source>
        <dbReference type="PROSITE-ProRule" id="PRU01360"/>
    </source>
</evidence>
<dbReference type="PROSITE" id="PS01156">
    <property type="entry name" value="TONB_DEPENDENT_REC_2"/>
    <property type="match status" value="1"/>
</dbReference>
<comment type="similarity">
    <text evidence="9 11">Belongs to the TonB-dependent receptor family.</text>
</comment>
<dbReference type="PANTHER" id="PTHR47234:SF2">
    <property type="entry name" value="TONB-DEPENDENT RECEPTOR"/>
    <property type="match status" value="1"/>
</dbReference>
<proteinExistence type="inferred from homology"/>
<name>A0ABW9UX29_9SPHN</name>
<dbReference type="InterPro" id="IPR012910">
    <property type="entry name" value="Plug_dom"/>
</dbReference>
<dbReference type="InterPro" id="IPR037066">
    <property type="entry name" value="Plug_dom_sf"/>
</dbReference>
<keyword evidence="3 9" id="KW-1134">Transmembrane beta strand</keyword>
<dbReference type="InterPro" id="IPR039426">
    <property type="entry name" value="TonB-dep_rcpt-like"/>
</dbReference>
<dbReference type="PANTHER" id="PTHR47234">
    <property type="match status" value="1"/>
</dbReference>
<dbReference type="InterPro" id="IPR036942">
    <property type="entry name" value="Beta-barrel_TonB_sf"/>
</dbReference>
<dbReference type="Pfam" id="PF07715">
    <property type="entry name" value="Plug"/>
    <property type="match status" value="1"/>
</dbReference>
<protein>
    <submittedName>
        <fullName evidence="15">TonB-dependent receptor</fullName>
    </submittedName>
</protein>
<evidence type="ECO:0000259" key="14">
    <source>
        <dbReference type="Pfam" id="PF07715"/>
    </source>
</evidence>
<evidence type="ECO:0000313" key="15">
    <source>
        <dbReference type="EMBL" id="MXO69401.1"/>
    </source>
</evidence>
<keyword evidence="15" id="KW-0675">Receptor</keyword>
<evidence type="ECO:0000256" key="1">
    <source>
        <dbReference type="ARBA" id="ARBA00004571"/>
    </source>
</evidence>
<evidence type="ECO:0000256" key="10">
    <source>
        <dbReference type="PROSITE-ProRule" id="PRU10144"/>
    </source>
</evidence>
<evidence type="ECO:0000256" key="5">
    <source>
        <dbReference type="ARBA" id="ARBA00022729"/>
    </source>
</evidence>